<evidence type="ECO:0008006" key="4">
    <source>
        <dbReference type="Google" id="ProtNLM"/>
    </source>
</evidence>
<evidence type="ECO:0000256" key="1">
    <source>
        <dbReference type="ARBA" id="ARBA00022649"/>
    </source>
</evidence>
<dbReference type="Gene3D" id="3.30.2310.20">
    <property type="entry name" value="RelE-like"/>
    <property type="match status" value="1"/>
</dbReference>
<dbReference type="Proteomes" id="UP000249396">
    <property type="component" value="Unassembled WGS sequence"/>
</dbReference>
<dbReference type="Pfam" id="PF05016">
    <property type="entry name" value="ParE_toxin"/>
    <property type="match status" value="1"/>
</dbReference>
<dbReference type="InterPro" id="IPR035093">
    <property type="entry name" value="RelE/ParE_toxin_dom_sf"/>
</dbReference>
<gene>
    <name evidence="2" type="ORF">DM484_14545</name>
</gene>
<accession>A0A2W4R329</accession>
<protein>
    <recommendedName>
        <fullName evidence="4">Type II toxin-antitoxin system RelE/ParE family toxin</fullName>
    </recommendedName>
</protein>
<keyword evidence="1" id="KW-1277">Toxin-antitoxin system</keyword>
<sequence>MSYFFNPAARAEHLEHVAYYESQRPGLGVRYLVAFDAAMSKICHTPQSYKIEFPPDIRRCRIVGFPYNILFRQVGDEVEVLVIAPHRRKPGYWLGRLHRP</sequence>
<organism evidence="2 3">
    <name type="scientific">Candidatus Methylumidiphilus alinenensis</name>
    <dbReference type="NCBI Taxonomy" id="2202197"/>
    <lineage>
        <taxon>Bacteria</taxon>
        <taxon>Pseudomonadati</taxon>
        <taxon>Pseudomonadota</taxon>
        <taxon>Gammaproteobacteria</taxon>
        <taxon>Methylococcales</taxon>
        <taxon>Candidatus Methylumidiphilus</taxon>
    </lineage>
</organism>
<reference evidence="2 3" key="1">
    <citation type="journal article" date="2018" name="Aquat. Microb. Ecol.">
        <title>Gammaproteobacterial methanotrophs dominate.</title>
        <authorList>
            <person name="Rissanen A.J."/>
            <person name="Saarenheimo J."/>
            <person name="Tiirola M."/>
            <person name="Peura S."/>
            <person name="Aalto S.L."/>
            <person name="Karvinen A."/>
            <person name="Nykanen H."/>
        </authorList>
    </citation>
    <scope>NUCLEOTIDE SEQUENCE [LARGE SCALE GENOMIC DNA]</scope>
    <source>
        <strain evidence="2">AMbin10</strain>
    </source>
</reference>
<proteinExistence type="predicted"/>
<evidence type="ECO:0000313" key="3">
    <source>
        <dbReference type="Proteomes" id="UP000249396"/>
    </source>
</evidence>
<name>A0A2W4R329_9GAMM</name>
<comment type="caution">
    <text evidence="2">The sequence shown here is derived from an EMBL/GenBank/DDBJ whole genome shotgun (WGS) entry which is preliminary data.</text>
</comment>
<dbReference type="AlphaFoldDB" id="A0A2W4R329"/>
<dbReference type="InterPro" id="IPR007712">
    <property type="entry name" value="RelE/ParE_toxin"/>
</dbReference>
<evidence type="ECO:0000313" key="2">
    <source>
        <dbReference type="EMBL" id="PZN77506.1"/>
    </source>
</evidence>
<dbReference type="EMBL" id="QJPH01000334">
    <property type="protein sequence ID" value="PZN77506.1"/>
    <property type="molecule type" value="Genomic_DNA"/>
</dbReference>